<dbReference type="AlphaFoldDB" id="A0A3D8JUR6"/>
<gene>
    <name evidence="1" type="ORF">DWV00_21350</name>
</gene>
<evidence type="ECO:0000313" key="1">
    <source>
        <dbReference type="EMBL" id="RDU96818.1"/>
    </source>
</evidence>
<dbReference type="OrthoDB" id="8686983at2"/>
<keyword evidence="2" id="KW-1185">Reference proteome</keyword>
<evidence type="ECO:0000313" key="2">
    <source>
        <dbReference type="Proteomes" id="UP000256838"/>
    </source>
</evidence>
<comment type="caution">
    <text evidence="1">The sequence shown here is derived from an EMBL/GenBank/DDBJ whole genome shotgun (WGS) entry which is preliminary data.</text>
</comment>
<protein>
    <submittedName>
        <fullName evidence="1">DUF4258 domain-containing protein</fullName>
    </submittedName>
</protein>
<accession>A0A3D8JUR6</accession>
<sequence length="106" mass="11902">MSMSDEPTPLALNDRNLRRLISETANDANCVFFTPHSKLRMRQRKIDADQVFDCLRNGVVSESAHTNLHGNWQCTLTRLNAGDEISVAAALDRTENGDWVVVITVF</sequence>
<dbReference type="EMBL" id="QRGA01000012">
    <property type="protein sequence ID" value="RDU96818.1"/>
    <property type="molecule type" value="Genomic_DNA"/>
</dbReference>
<organism evidence="1 2">
    <name type="scientific">Trinickia dinghuensis</name>
    <dbReference type="NCBI Taxonomy" id="2291023"/>
    <lineage>
        <taxon>Bacteria</taxon>
        <taxon>Pseudomonadati</taxon>
        <taxon>Pseudomonadota</taxon>
        <taxon>Betaproteobacteria</taxon>
        <taxon>Burkholderiales</taxon>
        <taxon>Burkholderiaceae</taxon>
        <taxon>Trinickia</taxon>
    </lineage>
</organism>
<reference evidence="1 2" key="1">
    <citation type="submission" date="2018-08" db="EMBL/GenBank/DDBJ databases">
        <title>Paraburkholderia sp. DHOM06 isolated from forest soil.</title>
        <authorList>
            <person name="Gao Z.-H."/>
            <person name="Qiu L.-H."/>
        </authorList>
    </citation>
    <scope>NUCLEOTIDE SEQUENCE [LARGE SCALE GENOMIC DNA]</scope>
    <source>
        <strain evidence="1 2">DHOM06</strain>
    </source>
</reference>
<name>A0A3D8JUR6_9BURK</name>
<dbReference type="Proteomes" id="UP000256838">
    <property type="component" value="Unassembled WGS sequence"/>
</dbReference>
<dbReference type="InterPro" id="IPR025354">
    <property type="entry name" value="DUF4258"/>
</dbReference>
<dbReference type="Pfam" id="PF14076">
    <property type="entry name" value="DUF4258"/>
    <property type="match status" value="1"/>
</dbReference>
<proteinExistence type="predicted"/>